<name>A0AAD6CVI4_9EURO</name>
<evidence type="ECO:0000256" key="3">
    <source>
        <dbReference type="ARBA" id="ARBA00022989"/>
    </source>
</evidence>
<keyword evidence="8" id="KW-1185">Reference proteome</keyword>
<dbReference type="Pfam" id="PF03619">
    <property type="entry name" value="Solute_trans_a"/>
    <property type="match status" value="1"/>
</dbReference>
<protein>
    <submittedName>
        <fullName evidence="7">Organic solute transporter Ostalpha-domain-containing protein</fullName>
    </submittedName>
</protein>
<feature type="transmembrane region" description="Helical" evidence="6">
    <location>
        <begin position="266"/>
        <end position="287"/>
    </location>
</feature>
<reference evidence="7 8" key="1">
    <citation type="journal article" date="2023" name="IMA Fungus">
        <title>Comparative genomic study of the Penicillium genus elucidates a diverse pangenome and 15 lateral gene transfer events.</title>
        <authorList>
            <person name="Petersen C."/>
            <person name="Sorensen T."/>
            <person name="Nielsen M.R."/>
            <person name="Sondergaard T.E."/>
            <person name="Sorensen J.L."/>
            <person name="Fitzpatrick D.A."/>
            <person name="Frisvad J.C."/>
            <person name="Nielsen K.L."/>
        </authorList>
    </citation>
    <scope>NUCLEOTIDE SEQUENCE [LARGE SCALE GENOMIC DNA]</scope>
    <source>
        <strain evidence="7 8">IBT 35679</strain>
    </source>
</reference>
<organism evidence="7 8">
    <name type="scientific">Penicillium frequentans</name>
    <dbReference type="NCBI Taxonomy" id="3151616"/>
    <lineage>
        <taxon>Eukaryota</taxon>
        <taxon>Fungi</taxon>
        <taxon>Dikarya</taxon>
        <taxon>Ascomycota</taxon>
        <taxon>Pezizomycotina</taxon>
        <taxon>Eurotiomycetes</taxon>
        <taxon>Eurotiomycetidae</taxon>
        <taxon>Eurotiales</taxon>
        <taxon>Aspergillaceae</taxon>
        <taxon>Penicillium</taxon>
    </lineage>
</organism>
<evidence type="ECO:0000256" key="4">
    <source>
        <dbReference type="ARBA" id="ARBA00023136"/>
    </source>
</evidence>
<dbReference type="AlphaFoldDB" id="A0AAD6CVI4"/>
<feature type="region of interest" description="Disordered" evidence="5">
    <location>
        <begin position="348"/>
        <end position="368"/>
    </location>
</feature>
<gene>
    <name evidence="7" type="ORF">N7494_005800</name>
</gene>
<feature type="transmembrane region" description="Helical" evidence="6">
    <location>
        <begin position="144"/>
        <end position="169"/>
    </location>
</feature>
<accession>A0AAD6CVI4</accession>
<dbReference type="InterPro" id="IPR005178">
    <property type="entry name" value="Ostalpha/TMEM184C"/>
</dbReference>
<dbReference type="SMART" id="SM01417">
    <property type="entry name" value="Solute_trans_a"/>
    <property type="match status" value="1"/>
</dbReference>
<evidence type="ECO:0000256" key="1">
    <source>
        <dbReference type="ARBA" id="ARBA00004141"/>
    </source>
</evidence>
<feature type="transmembrane region" description="Helical" evidence="6">
    <location>
        <begin position="65"/>
        <end position="87"/>
    </location>
</feature>
<dbReference type="GO" id="GO:0016020">
    <property type="term" value="C:membrane"/>
    <property type="evidence" value="ECO:0007669"/>
    <property type="project" value="UniProtKB-SubCell"/>
</dbReference>
<proteinExistence type="predicted"/>
<dbReference type="PANTHER" id="PTHR23423">
    <property type="entry name" value="ORGANIC SOLUTE TRANSPORTER-RELATED"/>
    <property type="match status" value="1"/>
</dbReference>
<feature type="transmembrane region" description="Helical" evidence="6">
    <location>
        <begin position="189"/>
        <end position="211"/>
    </location>
</feature>
<keyword evidence="4 6" id="KW-0472">Membrane</keyword>
<feature type="transmembrane region" description="Helical" evidence="6">
    <location>
        <begin position="30"/>
        <end position="53"/>
    </location>
</feature>
<evidence type="ECO:0000256" key="2">
    <source>
        <dbReference type="ARBA" id="ARBA00022692"/>
    </source>
</evidence>
<keyword evidence="2 6" id="KW-0812">Transmembrane</keyword>
<keyword evidence="3 6" id="KW-1133">Transmembrane helix</keyword>
<dbReference type="Proteomes" id="UP001220324">
    <property type="component" value="Unassembled WGS sequence"/>
</dbReference>
<dbReference type="EMBL" id="JAQIZZ010000005">
    <property type="protein sequence ID" value="KAJ5540724.1"/>
    <property type="molecule type" value="Genomic_DNA"/>
</dbReference>
<sequence>MTWPKCNSTEEDITIRETDLWDGGITFHELCWILCAIFTVLAFILASIIMIGHATHYSNPNEQRYIIRILFMIPVYAISSFLCVYYYRHSVYFELIGDCYEPFAIASFFHSTLLLHRTRSTHPERKCFCGNRDKGKLRRPRSGLTWFNVIWIGVFQYCFLRVVMTVIAVAAEADGRYCEDSDSPYYAHVWVLVIESIAVTIAMYCLIQFYIQIKNDIAHHRPFLKILCIKLVIFLSFWQSTVIDFLTSSGTIKSSAKVQLADWNNGLPNLLICIEMFLFAILHFWGFPWGPYMLNKGDIMSSGSDQRYYGGFLGIKAYLDAMNPWDLIKATARGFRWLFVGRKTREADPSYGMRKRGPSDGSEVSPVA</sequence>
<evidence type="ECO:0000313" key="8">
    <source>
        <dbReference type="Proteomes" id="UP001220324"/>
    </source>
</evidence>
<comment type="caution">
    <text evidence="7">The sequence shown here is derived from an EMBL/GenBank/DDBJ whole genome shotgun (WGS) entry which is preliminary data.</text>
</comment>
<feature type="transmembrane region" description="Helical" evidence="6">
    <location>
        <begin position="223"/>
        <end position="246"/>
    </location>
</feature>
<evidence type="ECO:0000313" key="7">
    <source>
        <dbReference type="EMBL" id="KAJ5540724.1"/>
    </source>
</evidence>
<evidence type="ECO:0000256" key="5">
    <source>
        <dbReference type="SAM" id="MobiDB-lite"/>
    </source>
</evidence>
<comment type="subcellular location">
    <subcellularLocation>
        <location evidence="1">Membrane</location>
        <topology evidence="1">Multi-pass membrane protein</topology>
    </subcellularLocation>
</comment>
<evidence type="ECO:0000256" key="6">
    <source>
        <dbReference type="SAM" id="Phobius"/>
    </source>
</evidence>